<dbReference type="PANTHER" id="PTHR43240:SF5">
    <property type="entry name" value="1,4-DIHYDROXY-2-NAPHTHOYL-COA THIOESTERASE 1"/>
    <property type="match status" value="1"/>
</dbReference>
<dbReference type="InterPro" id="IPR010652">
    <property type="entry name" value="DUF1232"/>
</dbReference>
<dbReference type="InterPro" id="IPR006683">
    <property type="entry name" value="Thioestr_dom"/>
</dbReference>
<sequence>MSITLNFELNDRDLAHFQEAAERSRKAAEGKSEQEIVDCAVGLLADAQKVHIPDFIKDRLLRLDDMIAMVRDTGWALPEDDKQRVLTALMYFCDPQDVIPDHVEVLGFLDDAVMIELSVRELKHELDAYDDFCDYRANEANRRGVDPATLGRTDWLDGRREELIERMHQRRDREVGGGYGRSSGYGSTGATARPVAANPTRAAGARAGSSSVEPRLTANTFAWPEGASLEALNARSAGTLMEALGIRFTELGDGFLRATMPVDARTHQPYGLLHGGASVALAETLGSSAGMLMAGGNAVVGLEINANHLRAVRSGIVTGTARPIHIGRSTQVWEIRIEDEAAKPVCISRITLAVLPQPPASGHA</sequence>
<dbReference type="PANTHER" id="PTHR43240">
    <property type="entry name" value="1,4-DIHYDROXY-2-NAPHTHOYL-COA THIOESTERASE 1"/>
    <property type="match status" value="1"/>
</dbReference>
<evidence type="ECO:0000259" key="8">
    <source>
        <dbReference type="Pfam" id="PF03061"/>
    </source>
</evidence>
<feature type="compositionally biased region" description="Gly residues" evidence="7">
    <location>
        <begin position="176"/>
        <end position="187"/>
    </location>
</feature>
<evidence type="ECO:0000256" key="6">
    <source>
        <dbReference type="ARBA" id="ARBA00023136"/>
    </source>
</evidence>
<keyword evidence="11" id="KW-1185">Reference proteome</keyword>
<dbReference type="GO" id="GO:0012505">
    <property type="term" value="C:endomembrane system"/>
    <property type="evidence" value="ECO:0007669"/>
    <property type="project" value="UniProtKB-SubCell"/>
</dbReference>
<evidence type="ECO:0000256" key="1">
    <source>
        <dbReference type="ARBA" id="ARBA00004127"/>
    </source>
</evidence>
<dbReference type="CDD" id="cd03443">
    <property type="entry name" value="PaaI_thioesterase"/>
    <property type="match status" value="1"/>
</dbReference>
<evidence type="ECO:0000256" key="5">
    <source>
        <dbReference type="ARBA" id="ARBA00022989"/>
    </source>
</evidence>
<evidence type="ECO:0000256" key="3">
    <source>
        <dbReference type="ARBA" id="ARBA00022692"/>
    </source>
</evidence>
<dbReference type="Gene3D" id="3.10.129.10">
    <property type="entry name" value="Hotdog Thioesterase"/>
    <property type="match status" value="1"/>
</dbReference>
<evidence type="ECO:0000256" key="4">
    <source>
        <dbReference type="ARBA" id="ARBA00022801"/>
    </source>
</evidence>
<dbReference type="AlphaFoldDB" id="A0A7G9ST95"/>
<dbReference type="KEGG" id="tcn:H9L16_05740"/>
<evidence type="ECO:0000313" key="11">
    <source>
        <dbReference type="Proteomes" id="UP000515804"/>
    </source>
</evidence>
<feature type="domain" description="Thioesterase" evidence="8">
    <location>
        <begin position="270"/>
        <end position="341"/>
    </location>
</feature>
<feature type="domain" description="DUF1232" evidence="9">
    <location>
        <begin position="85"/>
        <end position="115"/>
    </location>
</feature>
<evidence type="ECO:0000256" key="2">
    <source>
        <dbReference type="ARBA" id="ARBA00008324"/>
    </source>
</evidence>
<feature type="region of interest" description="Disordered" evidence="7">
    <location>
        <begin position="173"/>
        <end position="211"/>
    </location>
</feature>
<evidence type="ECO:0000313" key="10">
    <source>
        <dbReference type="EMBL" id="QNN71070.1"/>
    </source>
</evidence>
<dbReference type="Pfam" id="PF03061">
    <property type="entry name" value="4HBT"/>
    <property type="match status" value="1"/>
</dbReference>
<dbReference type="Proteomes" id="UP000515804">
    <property type="component" value="Chromosome"/>
</dbReference>
<feature type="compositionally biased region" description="Low complexity" evidence="7">
    <location>
        <begin position="201"/>
        <end position="211"/>
    </location>
</feature>
<evidence type="ECO:0000256" key="7">
    <source>
        <dbReference type="SAM" id="MobiDB-lite"/>
    </source>
</evidence>
<proteinExistence type="inferred from homology"/>
<dbReference type="GO" id="GO:0061522">
    <property type="term" value="F:1,4-dihydroxy-2-naphthoyl-CoA thioesterase activity"/>
    <property type="evidence" value="ECO:0007669"/>
    <property type="project" value="TreeGrafter"/>
</dbReference>
<evidence type="ECO:0000259" key="9">
    <source>
        <dbReference type="Pfam" id="PF06803"/>
    </source>
</evidence>
<protein>
    <submittedName>
        <fullName evidence="10">Hotdog fold thioesterase</fullName>
    </submittedName>
</protein>
<keyword evidence="6" id="KW-0472">Membrane</keyword>
<dbReference type="InterPro" id="IPR029069">
    <property type="entry name" value="HotDog_dom_sf"/>
</dbReference>
<dbReference type="NCBIfam" id="TIGR00369">
    <property type="entry name" value="unchar_dom_1"/>
    <property type="match status" value="1"/>
</dbReference>
<keyword evidence="3" id="KW-0812">Transmembrane</keyword>
<comment type="similarity">
    <text evidence="2">Belongs to the thioesterase PaaI family.</text>
</comment>
<dbReference type="EMBL" id="CP060719">
    <property type="protein sequence ID" value="QNN71070.1"/>
    <property type="molecule type" value="Genomic_DNA"/>
</dbReference>
<name>A0A7G9ST95_9GAMM</name>
<dbReference type="Pfam" id="PF06803">
    <property type="entry name" value="DUF1232"/>
    <property type="match status" value="1"/>
</dbReference>
<accession>A0A7G9ST95</accession>
<gene>
    <name evidence="10" type="ORF">H9L16_05740</name>
</gene>
<dbReference type="GO" id="GO:0005829">
    <property type="term" value="C:cytosol"/>
    <property type="evidence" value="ECO:0007669"/>
    <property type="project" value="TreeGrafter"/>
</dbReference>
<dbReference type="SUPFAM" id="SSF54637">
    <property type="entry name" value="Thioesterase/thiol ester dehydrase-isomerase"/>
    <property type="match status" value="1"/>
</dbReference>
<reference evidence="10 11" key="1">
    <citation type="submission" date="2020-08" db="EMBL/GenBank/DDBJ databases">
        <title>Genome sequence of Thermomonas carbonis KCTC 42013T.</title>
        <authorList>
            <person name="Hyun D.-W."/>
            <person name="Bae J.-W."/>
        </authorList>
    </citation>
    <scope>NUCLEOTIDE SEQUENCE [LARGE SCALE GENOMIC DNA]</scope>
    <source>
        <strain evidence="10 11">KCTC 42013</strain>
    </source>
</reference>
<dbReference type="InterPro" id="IPR003736">
    <property type="entry name" value="PAAI_dom"/>
</dbReference>
<comment type="subcellular location">
    <subcellularLocation>
        <location evidence="1">Endomembrane system</location>
        <topology evidence="1">Multi-pass membrane protein</topology>
    </subcellularLocation>
</comment>
<organism evidence="10 11">
    <name type="scientific">Thermomonas carbonis</name>
    <dbReference type="NCBI Taxonomy" id="1463158"/>
    <lineage>
        <taxon>Bacteria</taxon>
        <taxon>Pseudomonadati</taxon>
        <taxon>Pseudomonadota</taxon>
        <taxon>Gammaproteobacteria</taxon>
        <taxon>Lysobacterales</taxon>
        <taxon>Lysobacteraceae</taxon>
        <taxon>Thermomonas</taxon>
    </lineage>
</organism>
<keyword evidence="4" id="KW-0378">Hydrolase</keyword>
<keyword evidence="5" id="KW-1133">Transmembrane helix</keyword>